<sequence>MAGLLALTALASRLASGHSYPYLPTQMLMPSACLNQERCYAPDLAFVFSSVDGDTPRLLAFNLSAKIEADTRPHVVTPELPFVRDKGPTAAFGAARAADGSLIVHAGECDGPGPGEVWTYGVSSDGEACWTKAETTGGKPGEDGARTPYFLGGTLAFSSTLEPAVDRPSIYTYGGVCGAPQANDADSNGWRAQANYTKSMVSMAPHDKGQYGLRVASMAGPRVPLAGFTLTPLSASITNVSGVVSQQASAVLVGGNTQQAFINMSTAAIWSLPAEAWSFVRIQSPEPAIDSRSGHTAVLREDGKALVVLGGWVGQASTPADPQLAVLEMSQTYSSWRWAIPPAAAQPKGPGIYGHGAARLPGNIMMVYGGWQTAAPGSKTKRQAADASPRFLNMTSMEWMPGYENVDFKLHDDGGYQHNATPHHGDAAPAAEDASQNNRRLGLGVGLGLGLSIVVTVIIGLLAWRFRRRKHHKIRDDAIRDMADDANAEKADQQGFQWHGRDWRGGDHRPHLPRSEPISAYEQLRGSTIAKKPAVRSNRGEARFNAAAPLSSVPKAGIHPILEDDEGEEDRASSHHYRRQDGEVPQTPPSEHHSDPFLTPVSRLPQPAHTADQDVQNWVADVDAGDALVSRCLLGSPIRRNSTGVRDDLGRGGMRSRGGLNRSSTTAGYIRAGHLAAPELAKPESSSGSSYDTAQSALQTETPSLALSGRSPPLGPLRGGHFGEPADDEHLSTSPPKSKSSSVRRSWLGSLRHVFSSSGPSSPISAATAPDEPLGDGPSFEQLSPDAADEAAHAQVGELLRRKQGPQDWQGPGPAEESDEWDVEKAAEQRLVQVMFTVPRERLRVVNGDDELNRVASSDGGLNARRRVSNHDDEISAALPTSHLQPPDDADNSHRLSHTSHSTDDTSKRWSGAVYTAEAVTFERPRRTRVLEMVESIELRGSAPSSPSLSTSTP</sequence>
<feature type="compositionally biased region" description="Low complexity" evidence="1">
    <location>
        <begin position="732"/>
        <end position="746"/>
    </location>
</feature>
<reference evidence="4 5" key="1">
    <citation type="submission" date="2017-06" db="EMBL/GenBank/DDBJ databases">
        <title>Ant-infecting Ophiocordyceps genomes reveal a high diversity of potential behavioral manipulation genes and a possible major role for enterotoxins.</title>
        <authorList>
            <person name="De Bekker C."/>
            <person name="Evans H.C."/>
            <person name="Brachmann A."/>
            <person name="Hughes D.P."/>
        </authorList>
    </citation>
    <scope>NUCLEOTIDE SEQUENCE [LARGE SCALE GENOMIC DNA]</scope>
    <source>
        <strain evidence="4 5">1348a</strain>
    </source>
</reference>
<protein>
    <recommendedName>
        <fullName evidence="6">Galactose oxidase</fullName>
    </recommendedName>
</protein>
<gene>
    <name evidence="4" type="ORF">CDD82_1242</name>
</gene>
<evidence type="ECO:0000313" key="5">
    <source>
        <dbReference type="Proteomes" id="UP000224854"/>
    </source>
</evidence>
<accession>A0A2C5YSZ2</accession>
<feature type="region of interest" description="Disordered" evidence="1">
    <location>
        <begin position="487"/>
        <end position="519"/>
    </location>
</feature>
<evidence type="ECO:0000256" key="3">
    <source>
        <dbReference type="SAM" id="SignalP"/>
    </source>
</evidence>
<evidence type="ECO:0008006" key="6">
    <source>
        <dbReference type="Google" id="ProtNLM"/>
    </source>
</evidence>
<feature type="region of interest" description="Disordered" evidence="1">
    <location>
        <begin position="878"/>
        <end position="909"/>
    </location>
</feature>
<dbReference type="EMBL" id="NJEU01000136">
    <property type="protein sequence ID" value="PHH81228.1"/>
    <property type="molecule type" value="Genomic_DNA"/>
</dbReference>
<evidence type="ECO:0000313" key="4">
    <source>
        <dbReference type="EMBL" id="PHH81228.1"/>
    </source>
</evidence>
<dbReference type="AlphaFoldDB" id="A0A2C5YSZ2"/>
<keyword evidence="3" id="KW-0732">Signal</keyword>
<evidence type="ECO:0000256" key="2">
    <source>
        <dbReference type="SAM" id="Phobius"/>
    </source>
</evidence>
<dbReference type="OrthoDB" id="205993at2759"/>
<comment type="caution">
    <text evidence="4">The sequence shown here is derived from an EMBL/GenBank/DDBJ whole genome shotgun (WGS) entry which is preliminary data.</text>
</comment>
<evidence type="ECO:0000256" key="1">
    <source>
        <dbReference type="SAM" id="MobiDB-lite"/>
    </source>
</evidence>
<keyword evidence="2" id="KW-0812">Transmembrane</keyword>
<dbReference type="SUPFAM" id="SSF50965">
    <property type="entry name" value="Galactose oxidase, central domain"/>
    <property type="match status" value="1"/>
</dbReference>
<dbReference type="Gene3D" id="2.120.10.80">
    <property type="entry name" value="Kelch-type beta propeller"/>
    <property type="match status" value="1"/>
</dbReference>
<feature type="compositionally biased region" description="Basic and acidic residues" evidence="1">
    <location>
        <begin position="499"/>
        <end position="514"/>
    </location>
</feature>
<dbReference type="Proteomes" id="UP000224854">
    <property type="component" value="Unassembled WGS sequence"/>
</dbReference>
<keyword evidence="2" id="KW-1133">Transmembrane helix</keyword>
<dbReference type="InterPro" id="IPR015915">
    <property type="entry name" value="Kelch-typ_b-propeller"/>
</dbReference>
<dbReference type="InterPro" id="IPR011043">
    <property type="entry name" value="Gal_Oxase/kelch_b-propeller"/>
</dbReference>
<name>A0A2C5YSZ2_9HYPO</name>
<feature type="region of interest" description="Disordered" evidence="1">
    <location>
        <begin position="639"/>
        <end position="665"/>
    </location>
</feature>
<feature type="region of interest" description="Disordered" evidence="1">
    <location>
        <begin position="702"/>
        <end position="823"/>
    </location>
</feature>
<organism evidence="4 5">
    <name type="scientific">Ophiocordyceps australis</name>
    <dbReference type="NCBI Taxonomy" id="1399860"/>
    <lineage>
        <taxon>Eukaryota</taxon>
        <taxon>Fungi</taxon>
        <taxon>Dikarya</taxon>
        <taxon>Ascomycota</taxon>
        <taxon>Pezizomycotina</taxon>
        <taxon>Sordariomycetes</taxon>
        <taxon>Hypocreomycetidae</taxon>
        <taxon>Hypocreales</taxon>
        <taxon>Ophiocordycipitaceae</taxon>
        <taxon>Ophiocordyceps</taxon>
    </lineage>
</organism>
<proteinExistence type="predicted"/>
<keyword evidence="2" id="KW-0472">Membrane</keyword>
<keyword evidence="5" id="KW-1185">Reference proteome</keyword>
<feature type="compositionally biased region" description="Low complexity" evidence="1">
    <location>
        <begin position="703"/>
        <end position="712"/>
    </location>
</feature>
<feature type="chain" id="PRO_5012496747" description="Galactose oxidase" evidence="3">
    <location>
        <begin position="20"/>
        <end position="954"/>
    </location>
</feature>
<feature type="transmembrane region" description="Helical" evidence="2">
    <location>
        <begin position="441"/>
        <end position="464"/>
    </location>
</feature>
<feature type="compositionally biased region" description="Low complexity" evidence="1">
    <location>
        <begin position="756"/>
        <end position="770"/>
    </location>
</feature>
<feature type="signal peptide" evidence="3">
    <location>
        <begin position="1"/>
        <end position="19"/>
    </location>
</feature>
<feature type="region of interest" description="Disordered" evidence="1">
    <location>
        <begin position="566"/>
        <end position="612"/>
    </location>
</feature>